<keyword evidence="4" id="KW-1185">Reference proteome</keyword>
<comment type="caution">
    <text evidence="3">The sequence shown here is derived from an EMBL/GenBank/DDBJ whole genome shotgun (WGS) entry which is preliminary data.</text>
</comment>
<dbReference type="EMBL" id="JBIRYO010000009">
    <property type="protein sequence ID" value="MFI2474925.1"/>
    <property type="molecule type" value="Genomic_DNA"/>
</dbReference>
<dbReference type="RefSeq" id="WP_397092897.1">
    <property type="nucleotide sequence ID" value="NZ_JBIRYO010000009.1"/>
</dbReference>
<evidence type="ECO:0000313" key="4">
    <source>
        <dbReference type="Proteomes" id="UP001611415"/>
    </source>
</evidence>
<evidence type="ECO:0000313" key="3">
    <source>
        <dbReference type="EMBL" id="MFI2474925.1"/>
    </source>
</evidence>
<organism evidence="3 4">
    <name type="scientific">Nocardia xishanensis</name>
    <dbReference type="NCBI Taxonomy" id="238964"/>
    <lineage>
        <taxon>Bacteria</taxon>
        <taxon>Bacillati</taxon>
        <taxon>Actinomycetota</taxon>
        <taxon>Actinomycetes</taxon>
        <taxon>Mycobacteriales</taxon>
        <taxon>Nocardiaceae</taxon>
        <taxon>Nocardia</taxon>
    </lineage>
</organism>
<dbReference type="Pfam" id="PF00144">
    <property type="entry name" value="Beta-lactamase"/>
    <property type="match status" value="1"/>
</dbReference>
<dbReference type="PANTHER" id="PTHR43319:SF3">
    <property type="entry name" value="BETA-LACTAMASE-RELATED DOMAIN-CONTAINING PROTEIN"/>
    <property type="match status" value="1"/>
</dbReference>
<keyword evidence="3" id="KW-0378">Hydrolase</keyword>
<dbReference type="Gene3D" id="3.40.710.10">
    <property type="entry name" value="DD-peptidase/beta-lactamase superfamily"/>
    <property type="match status" value="1"/>
</dbReference>
<evidence type="ECO:0000256" key="1">
    <source>
        <dbReference type="SAM" id="MobiDB-lite"/>
    </source>
</evidence>
<dbReference type="InterPro" id="IPR052907">
    <property type="entry name" value="Beta-lactamase/esterase"/>
</dbReference>
<sequence>MAEIHGRCASEFGRVADTLAASLDRDDVGASVAVSAGDELVVDIWGGYTDESRTARWQRDTITNVWSTTKTMTALCALVLTDRGELDPAAPVAEYWPEFGTAGKESVLVRHVLSHTAGLPTWDEPMTLEDLYDWPTATARLAAQTLRWSPGTAAGYHGLTQGYLVGEIVRRITGRSLGVFFAEEIAGPLEADFHIGLPAEHDHRVAPIIAPSASAARDDSAPRGPGNPPVPAAAANTAAWRRAEIPAVGGFGNARSVTAVQSVVANGGAWRGVRLLSREGCERAVHEQFRGMDTVLGARMRYGLGYGLGGGESPSARTCFWGGWGGSLVWVDMDTRMTVSYVMNRMLDDDRSLTDDRSFDIVAAAYDGVTA</sequence>
<dbReference type="GO" id="GO:0016787">
    <property type="term" value="F:hydrolase activity"/>
    <property type="evidence" value="ECO:0007669"/>
    <property type="project" value="UniProtKB-KW"/>
</dbReference>
<gene>
    <name evidence="3" type="ORF">ACH49W_16240</name>
</gene>
<evidence type="ECO:0000259" key="2">
    <source>
        <dbReference type="Pfam" id="PF00144"/>
    </source>
</evidence>
<reference evidence="3 4" key="1">
    <citation type="submission" date="2024-10" db="EMBL/GenBank/DDBJ databases">
        <title>The Natural Products Discovery Center: Release of the First 8490 Sequenced Strains for Exploring Actinobacteria Biosynthetic Diversity.</title>
        <authorList>
            <person name="Kalkreuter E."/>
            <person name="Kautsar S.A."/>
            <person name="Yang D."/>
            <person name="Bader C.D."/>
            <person name="Teijaro C.N."/>
            <person name="Fluegel L."/>
            <person name="Davis C.M."/>
            <person name="Simpson J.R."/>
            <person name="Lauterbach L."/>
            <person name="Steele A.D."/>
            <person name="Gui C."/>
            <person name="Meng S."/>
            <person name="Li G."/>
            <person name="Viehrig K."/>
            <person name="Ye F."/>
            <person name="Su P."/>
            <person name="Kiefer A.F."/>
            <person name="Nichols A."/>
            <person name="Cepeda A.J."/>
            <person name="Yan W."/>
            <person name="Fan B."/>
            <person name="Jiang Y."/>
            <person name="Adhikari A."/>
            <person name="Zheng C.-J."/>
            <person name="Schuster L."/>
            <person name="Cowan T.M."/>
            <person name="Smanski M.J."/>
            <person name="Chevrette M.G."/>
            <person name="De Carvalho L.P.S."/>
            <person name="Shen B."/>
        </authorList>
    </citation>
    <scope>NUCLEOTIDE SEQUENCE [LARGE SCALE GENOMIC DNA]</scope>
    <source>
        <strain evidence="3 4">NPDC019275</strain>
    </source>
</reference>
<proteinExistence type="predicted"/>
<dbReference type="InterPro" id="IPR001466">
    <property type="entry name" value="Beta-lactam-related"/>
</dbReference>
<dbReference type="InterPro" id="IPR012338">
    <property type="entry name" value="Beta-lactam/transpept-like"/>
</dbReference>
<accession>A0ABW7X1F7</accession>
<protein>
    <submittedName>
        <fullName evidence="3">Serine hydrolase domain-containing protein</fullName>
    </submittedName>
</protein>
<feature type="domain" description="Beta-lactamase-related" evidence="2">
    <location>
        <begin position="27"/>
        <end position="354"/>
    </location>
</feature>
<feature type="region of interest" description="Disordered" evidence="1">
    <location>
        <begin position="213"/>
        <end position="235"/>
    </location>
</feature>
<dbReference type="SUPFAM" id="SSF56601">
    <property type="entry name" value="beta-lactamase/transpeptidase-like"/>
    <property type="match status" value="1"/>
</dbReference>
<dbReference type="Proteomes" id="UP001611415">
    <property type="component" value="Unassembled WGS sequence"/>
</dbReference>
<name>A0ABW7X1F7_9NOCA</name>
<dbReference type="PANTHER" id="PTHR43319">
    <property type="entry name" value="BETA-LACTAMASE-RELATED"/>
    <property type="match status" value="1"/>
</dbReference>